<proteinExistence type="predicted"/>
<feature type="non-terminal residue" evidence="1">
    <location>
        <position position="1"/>
    </location>
</feature>
<reference evidence="1" key="1">
    <citation type="submission" date="2021-06" db="EMBL/GenBank/DDBJ databases">
        <authorList>
            <person name="Kallberg Y."/>
            <person name="Tangrot J."/>
            <person name="Rosling A."/>
        </authorList>
    </citation>
    <scope>NUCLEOTIDE SEQUENCE</scope>
    <source>
        <strain evidence="1">AU212A</strain>
    </source>
</reference>
<dbReference type="EMBL" id="CAJVPM010000717">
    <property type="protein sequence ID" value="CAG8450216.1"/>
    <property type="molecule type" value="Genomic_DNA"/>
</dbReference>
<evidence type="ECO:0000313" key="1">
    <source>
        <dbReference type="EMBL" id="CAG8450216.1"/>
    </source>
</evidence>
<sequence>NLLYHAFKEVCLEIYPIWDHKILTIASSSDEKKMFFHISTFDLQEKDIINNITNKSLFSLQMLNTLKIIEKKCNESSKTLYKYIHSKRAIFLKDSSVFDFILYLSNDEAPVIDSPLLDILKEKLSIGDGKILEKNRVEDPLQGNKINARIIRSEVEYIEKLLKEYKIEAESQYLLCNQEHTSDNVYII</sequence>
<gene>
    <name evidence="1" type="ORF">SCALOS_LOCUS1149</name>
</gene>
<protein>
    <submittedName>
        <fullName evidence="1">11385_t:CDS:1</fullName>
    </submittedName>
</protein>
<comment type="caution">
    <text evidence="1">The sequence shown here is derived from an EMBL/GenBank/DDBJ whole genome shotgun (WGS) entry which is preliminary data.</text>
</comment>
<name>A0ACA9K541_9GLOM</name>
<keyword evidence="2" id="KW-1185">Reference proteome</keyword>
<accession>A0ACA9K541</accession>
<evidence type="ECO:0000313" key="2">
    <source>
        <dbReference type="Proteomes" id="UP000789860"/>
    </source>
</evidence>
<organism evidence="1 2">
    <name type="scientific">Scutellospora calospora</name>
    <dbReference type="NCBI Taxonomy" id="85575"/>
    <lineage>
        <taxon>Eukaryota</taxon>
        <taxon>Fungi</taxon>
        <taxon>Fungi incertae sedis</taxon>
        <taxon>Mucoromycota</taxon>
        <taxon>Glomeromycotina</taxon>
        <taxon>Glomeromycetes</taxon>
        <taxon>Diversisporales</taxon>
        <taxon>Gigasporaceae</taxon>
        <taxon>Scutellospora</taxon>
    </lineage>
</organism>
<dbReference type="Proteomes" id="UP000789860">
    <property type="component" value="Unassembled WGS sequence"/>
</dbReference>